<evidence type="ECO:0000256" key="1">
    <source>
        <dbReference type="ARBA" id="ARBA00004141"/>
    </source>
</evidence>
<keyword evidence="7" id="KW-0325">Glycoprotein</keyword>
<reference evidence="12 13" key="1">
    <citation type="journal article" date="2023" name="Genes (Basel)">
        <title>Chromosome-Level Genome Assembly and Circadian Gene Repertoire of the Patagonia Blennie Eleginops maclovinus-The Closest Ancestral Proxy of Antarctic Cryonotothenioids.</title>
        <authorList>
            <person name="Cheng C.C."/>
            <person name="Rivera-Colon A.G."/>
            <person name="Minhas B.F."/>
            <person name="Wilson L."/>
            <person name="Rayamajhi N."/>
            <person name="Vargas-Chacoff L."/>
            <person name="Catchen J.M."/>
        </authorList>
    </citation>
    <scope>NUCLEOTIDE SEQUENCE [LARGE SCALE GENOMIC DNA]</scope>
    <source>
        <strain evidence="12">JMC-PN-2008</strain>
    </source>
</reference>
<feature type="compositionally biased region" description="Low complexity" evidence="9">
    <location>
        <begin position="20"/>
        <end position="33"/>
    </location>
</feature>
<proteinExistence type="predicted"/>
<keyword evidence="6 10" id="KW-0472">Membrane</keyword>
<organism evidence="12 13">
    <name type="scientific">Eleginops maclovinus</name>
    <name type="common">Patagonian blennie</name>
    <name type="synonym">Eleginus maclovinus</name>
    <dbReference type="NCBI Taxonomy" id="56733"/>
    <lineage>
        <taxon>Eukaryota</taxon>
        <taxon>Metazoa</taxon>
        <taxon>Chordata</taxon>
        <taxon>Craniata</taxon>
        <taxon>Vertebrata</taxon>
        <taxon>Euteleostomi</taxon>
        <taxon>Actinopterygii</taxon>
        <taxon>Neopterygii</taxon>
        <taxon>Teleostei</taxon>
        <taxon>Neoteleostei</taxon>
        <taxon>Acanthomorphata</taxon>
        <taxon>Eupercaria</taxon>
        <taxon>Perciformes</taxon>
        <taxon>Notothenioidei</taxon>
        <taxon>Eleginopidae</taxon>
        <taxon>Eleginops</taxon>
    </lineage>
</organism>
<evidence type="ECO:0000256" key="2">
    <source>
        <dbReference type="ARBA" id="ARBA00022448"/>
    </source>
</evidence>
<dbReference type="GO" id="GO:0005513">
    <property type="term" value="P:detection of calcium ion"/>
    <property type="evidence" value="ECO:0007669"/>
    <property type="project" value="TreeGrafter"/>
</dbReference>
<dbReference type="PANTHER" id="PTHR10258:SF5">
    <property type="entry name" value="CALCIUM-ACTIVATED POTASSIUM CHANNEL SUBUNIT BETA-2"/>
    <property type="match status" value="1"/>
</dbReference>
<evidence type="ECO:0000256" key="7">
    <source>
        <dbReference type="ARBA" id="ARBA00023180"/>
    </source>
</evidence>
<protein>
    <recommendedName>
        <fullName evidence="11">KCNMB2 ball/chain domain-containing protein</fullName>
    </recommendedName>
</protein>
<keyword evidence="3 10" id="KW-0812">Transmembrane</keyword>
<dbReference type="Pfam" id="PF09303">
    <property type="entry name" value="KcnmB2_inactiv"/>
    <property type="match status" value="1"/>
</dbReference>
<sequence length="274" mass="30931">MFGDNCSNILTVDTSPTPPSEISWVSSSGSSSGLQYPQSSDRMFLWAGSKTDGRNDHRTIYNKVREYDVLDKRKTVTALRAGEDRAMLLGLSMVLLSVMMYFVLGITVLRSYSDRVWINETTCTIVNSSIVCDVNCSYSCGTECWKHSRYPCLQVYVSLNSSGKVIRLLHNEETQESNPECFYIPKCQKDYAASHAMVQNISESLKSHHTVQCFVDPTDRMDCAILTQIYSLVTVLYSLFWPTFTLIGGTIIIAMVKLTQSLSIMYERISHIKK</sequence>
<dbReference type="InterPro" id="IPR015382">
    <property type="entry name" value="KCNMB2_ball_chain_dom"/>
</dbReference>
<feature type="domain" description="KCNMB2 ball/chain" evidence="11">
    <location>
        <begin position="43"/>
        <end position="71"/>
    </location>
</feature>
<feature type="region of interest" description="Disordered" evidence="9">
    <location>
        <begin position="1"/>
        <end position="33"/>
    </location>
</feature>
<evidence type="ECO:0000256" key="10">
    <source>
        <dbReference type="SAM" id="Phobius"/>
    </source>
</evidence>
<dbReference type="AlphaFoldDB" id="A0AAN8AVN4"/>
<evidence type="ECO:0000256" key="8">
    <source>
        <dbReference type="ARBA" id="ARBA00023303"/>
    </source>
</evidence>
<evidence type="ECO:0000313" key="12">
    <source>
        <dbReference type="EMBL" id="KAK5869367.1"/>
    </source>
</evidence>
<feature type="transmembrane region" description="Helical" evidence="10">
    <location>
        <begin position="88"/>
        <end position="109"/>
    </location>
</feature>
<dbReference type="Proteomes" id="UP001346869">
    <property type="component" value="Unassembled WGS sequence"/>
</dbReference>
<dbReference type="Gene3D" id="4.10.81.20">
    <property type="entry name" value="KCNMB2, ball/chain domain"/>
    <property type="match status" value="1"/>
</dbReference>
<dbReference type="GO" id="GO:0015269">
    <property type="term" value="F:calcium-activated potassium channel activity"/>
    <property type="evidence" value="ECO:0007669"/>
    <property type="project" value="InterPro"/>
</dbReference>
<comment type="caution">
    <text evidence="12">The sequence shown here is derived from an EMBL/GenBank/DDBJ whole genome shotgun (WGS) entry which is preliminary data.</text>
</comment>
<dbReference type="PANTHER" id="PTHR10258">
    <property type="entry name" value="CALCIUM-ACTIVATED POTASSIUM CHANNEL SUBUNIT BETA"/>
    <property type="match status" value="1"/>
</dbReference>
<evidence type="ECO:0000256" key="5">
    <source>
        <dbReference type="ARBA" id="ARBA00023065"/>
    </source>
</evidence>
<feature type="compositionally biased region" description="Polar residues" evidence="9">
    <location>
        <begin position="1"/>
        <end position="15"/>
    </location>
</feature>
<dbReference type="PRINTS" id="PR01450">
    <property type="entry name" value="BKCHANNELB"/>
</dbReference>
<dbReference type="EMBL" id="JAUZQC010000006">
    <property type="protein sequence ID" value="KAK5869367.1"/>
    <property type="molecule type" value="Genomic_DNA"/>
</dbReference>
<dbReference type="GO" id="GO:0008076">
    <property type="term" value="C:voltage-gated potassium channel complex"/>
    <property type="evidence" value="ECO:0007669"/>
    <property type="project" value="TreeGrafter"/>
</dbReference>
<feature type="transmembrane region" description="Helical" evidence="10">
    <location>
        <begin position="239"/>
        <end position="258"/>
    </location>
</feature>
<evidence type="ECO:0000313" key="13">
    <source>
        <dbReference type="Proteomes" id="UP001346869"/>
    </source>
</evidence>
<dbReference type="GO" id="GO:0015459">
    <property type="term" value="F:potassium channel regulator activity"/>
    <property type="evidence" value="ECO:0007669"/>
    <property type="project" value="TreeGrafter"/>
</dbReference>
<keyword evidence="4 10" id="KW-1133">Transmembrane helix</keyword>
<evidence type="ECO:0000256" key="6">
    <source>
        <dbReference type="ARBA" id="ARBA00023136"/>
    </source>
</evidence>
<evidence type="ECO:0000256" key="3">
    <source>
        <dbReference type="ARBA" id="ARBA00022692"/>
    </source>
</evidence>
<evidence type="ECO:0000256" key="4">
    <source>
        <dbReference type="ARBA" id="ARBA00022989"/>
    </source>
</evidence>
<evidence type="ECO:0000256" key="9">
    <source>
        <dbReference type="SAM" id="MobiDB-lite"/>
    </source>
</evidence>
<evidence type="ECO:0000259" key="11">
    <source>
        <dbReference type="Pfam" id="PF09303"/>
    </source>
</evidence>
<gene>
    <name evidence="12" type="ORF">PBY51_024090</name>
</gene>
<keyword evidence="13" id="KW-1185">Reference proteome</keyword>
<dbReference type="InterPro" id="IPR037096">
    <property type="entry name" value="KCNMB2_ball/chain_dom_sf"/>
</dbReference>
<dbReference type="InterPro" id="IPR003930">
    <property type="entry name" value="K_chnl_Ca-activ_BK_bsu"/>
</dbReference>
<keyword evidence="2" id="KW-0813">Transport</keyword>
<reference evidence="12 13" key="2">
    <citation type="journal article" date="2023" name="Mol. Biol. Evol.">
        <title>Genomics of Secondarily Temperate Adaptation in the Only Non-Antarctic Icefish.</title>
        <authorList>
            <person name="Rivera-Colon A.G."/>
            <person name="Rayamajhi N."/>
            <person name="Minhas B.F."/>
            <person name="Madrigal G."/>
            <person name="Bilyk K.T."/>
            <person name="Yoon V."/>
            <person name="Hune M."/>
            <person name="Gregory S."/>
            <person name="Cheng C.H.C."/>
            <person name="Catchen J.M."/>
        </authorList>
    </citation>
    <scope>NUCLEOTIDE SEQUENCE [LARGE SCALE GENOMIC DNA]</scope>
    <source>
        <strain evidence="12">JMC-PN-2008</strain>
    </source>
</reference>
<name>A0AAN8AVN4_ELEMC</name>
<keyword evidence="8" id="KW-0407">Ion channel</keyword>
<accession>A0AAN8AVN4</accession>
<comment type="subcellular location">
    <subcellularLocation>
        <location evidence="1">Membrane</location>
        <topology evidence="1">Multi-pass membrane protein</topology>
    </subcellularLocation>
</comment>
<keyword evidence="5" id="KW-0406">Ion transport</keyword>
<dbReference type="Pfam" id="PF03185">
    <property type="entry name" value="CaKB"/>
    <property type="match status" value="1"/>
</dbReference>